<sequence length="158" mass="17210">MRAAVFFGIGEFLLQILQALQDISIAYPVAAVVDGDDYFYGISLHSTVTGRAQAYGSFPARERQVQGRALEHPAAVEAVFADIKLRGETRRAIPGFPILPITCEIARGDTSPGEIGSWSRSSAMKRELPLDIARTAAGRIDHSHQASEEALCHLSMER</sequence>
<gene>
    <name evidence="2" type="ORF">BDV25DRAFT_138021</name>
</gene>
<dbReference type="AlphaFoldDB" id="A0A5N6U171"/>
<reference evidence="2 3" key="1">
    <citation type="submission" date="2019-04" db="EMBL/GenBank/DDBJ databases">
        <title>Friends and foes A comparative genomics study of 23 Aspergillus species from section Flavi.</title>
        <authorList>
            <consortium name="DOE Joint Genome Institute"/>
            <person name="Kjaerbolling I."/>
            <person name="Vesth T."/>
            <person name="Frisvad J.C."/>
            <person name="Nybo J.L."/>
            <person name="Theobald S."/>
            <person name="Kildgaard S."/>
            <person name="Isbrandt T."/>
            <person name="Kuo A."/>
            <person name="Sato A."/>
            <person name="Lyhne E.K."/>
            <person name="Kogle M.E."/>
            <person name="Wiebenga A."/>
            <person name="Kun R.S."/>
            <person name="Lubbers R.J."/>
            <person name="Makela M.R."/>
            <person name="Barry K."/>
            <person name="Chovatia M."/>
            <person name="Clum A."/>
            <person name="Daum C."/>
            <person name="Haridas S."/>
            <person name="He G."/>
            <person name="LaButti K."/>
            <person name="Lipzen A."/>
            <person name="Mondo S."/>
            <person name="Riley R."/>
            <person name="Salamov A."/>
            <person name="Simmons B.A."/>
            <person name="Magnuson J.K."/>
            <person name="Henrissat B."/>
            <person name="Mortensen U.H."/>
            <person name="Larsen T.O."/>
            <person name="Devries R.P."/>
            <person name="Grigoriev I.V."/>
            <person name="Machida M."/>
            <person name="Baker S.E."/>
            <person name="Andersen M.R."/>
        </authorList>
    </citation>
    <scope>NUCLEOTIDE SEQUENCE [LARGE SCALE GENOMIC DNA]</scope>
    <source>
        <strain evidence="2 3">IBT 18842</strain>
    </source>
</reference>
<organism evidence="2 3">
    <name type="scientific">Aspergillus avenaceus</name>
    <dbReference type="NCBI Taxonomy" id="36643"/>
    <lineage>
        <taxon>Eukaryota</taxon>
        <taxon>Fungi</taxon>
        <taxon>Dikarya</taxon>
        <taxon>Ascomycota</taxon>
        <taxon>Pezizomycotina</taxon>
        <taxon>Eurotiomycetes</taxon>
        <taxon>Eurotiomycetidae</taxon>
        <taxon>Eurotiales</taxon>
        <taxon>Aspergillaceae</taxon>
        <taxon>Aspergillus</taxon>
        <taxon>Aspergillus subgen. Circumdati</taxon>
    </lineage>
</organism>
<protein>
    <submittedName>
        <fullName evidence="2">Uncharacterized protein</fullName>
    </submittedName>
</protein>
<dbReference type="EMBL" id="ML742055">
    <property type="protein sequence ID" value="KAE8152332.1"/>
    <property type="molecule type" value="Genomic_DNA"/>
</dbReference>
<accession>A0A5N6U171</accession>
<proteinExistence type="predicted"/>
<evidence type="ECO:0000256" key="1">
    <source>
        <dbReference type="SAM" id="SignalP"/>
    </source>
</evidence>
<feature type="signal peptide" evidence="1">
    <location>
        <begin position="1"/>
        <end position="19"/>
    </location>
</feature>
<evidence type="ECO:0000313" key="2">
    <source>
        <dbReference type="EMBL" id="KAE8152332.1"/>
    </source>
</evidence>
<keyword evidence="3" id="KW-1185">Reference proteome</keyword>
<keyword evidence="1" id="KW-0732">Signal</keyword>
<evidence type="ECO:0000313" key="3">
    <source>
        <dbReference type="Proteomes" id="UP000325780"/>
    </source>
</evidence>
<dbReference type="Proteomes" id="UP000325780">
    <property type="component" value="Unassembled WGS sequence"/>
</dbReference>
<name>A0A5N6U171_ASPAV</name>
<feature type="chain" id="PRO_5024969600" evidence="1">
    <location>
        <begin position="20"/>
        <end position="158"/>
    </location>
</feature>